<name>A0A2K9P3L4_9FIRM</name>
<dbReference type="GO" id="GO:0016020">
    <property type="term" value="C:membrane"/>
    <property type="evidence" value="ECO:0007669"/>
    <property type="project" value="InterPro"/>
</dbReference>
<evidence type="ECO:0000256" key="6">
    <source>
        <dbReference type="ARBA" id="ARBA00022989"/>
    </source>
</evidence>
<dbReference type="GO" id="GO:0009372">
    <property type="term" value="P:quorum sensing"/>
    <property type="evidence" value="ECO:0007669"/>
    <property type="project" value="UniProtKB-KW"/>
</dbReference>
<dbReference type="Pfam" id="PF04647">
    <property type="entry name" value="AgrB"/>
    <property type="match status" value="1"/>
</dbReference>
<evidence type="ECO:0000256" key="8">
    <source>
        <dbReference type="SAM" id="Phobius"/>
    </source>
</evidence>
<keyword evidence="3" id="KW-0645">Protease</keyword>
<evidence type="ECO:0000256" key="2">
    <source>
        <dbReference type="ARBA" id="ARBA00022654"/>
    </source>
</evidence>
<keyword evidence="6 8" id="KW-1133">Transmembrane helix</keyword>
<dbReference type="OrthoDB" id="9815055at2"/>
<dbReference type="EMBL" id="CP020991">
    <property type="protein sequence ID" value="AUO19842.1"/>
    <property type="molecule type" value="Genomic_DNA"/>
</dbReference>
<keyword evidence="10" id="KW-1185">Reference proteome</keyword>
<gene>
    <name evidence="9" type="ORF">B9O19_01686</name>
</gene>
<dbReference type="GeneID" id="98063074"/>
<evidence type="ECO:0000256" key="1">
    <source>
        <dbReference type="ARBA" id="ARBA00022475"/>
    </source>
</evidence>
<keyword evidence="1" id="KW-1003">Cell membrane</keyword>
<evidence type="ECO:0000256" key="5">
    <source>
        <dbReference type="ARBA" id="ARBA00022801"/>
    </source>
</evidence>
<keyword evidence="2" id="KW-0673">Quorum sensing</keyword>
<evidence type="ECO:0000313" key="10">
    <source>
        <dbReference type="Proteomes" id="UP000235589"/>
    </source>
</evidence>
<dbReference type="Proteomes" id="UP000235589">
    <property type="component" value="Chromosome"/>
</dbReference>
<keyword evidence="7 8" id="KW-0472">Membrane</keyword>
<evidence type="ECO:0000256" key="7">
    <source>
        <dbReference type="ARBA" id="ARBA00023136"/>
    </source>
</evidence>
<dbReference type="AlphaFoldDB" id="A0A2K9P3L4"/>
<dbReference type="GO" id="GO:0006508">
    <property type="term" value="P:proteolysis"/>
    <property type="evidence" value="ECO:0007669"/>
    <property type="project" value="UniProtKB-KW"/>
</dbReference>
<feature type="transmembrane region" description="Helical" evidence="8">
    <location>
        <begin position="169"/>
        <end position="193"/>
    </location>
</feature>
<feature type="transmembrane region" description="Helical" evidence="8">
    <location>
        <begin position="106"/>
        <end position="126"/>
    </location>
</feature>
<dbReference type="SMART" id="SM00793">
    <property type="entry name" value="AgrB"/>
    <property type="match status" value="1"/>
</dbReference>
<reference evidence="9 10" key="1">
    <citation type="submission" date="2017-04" db="EMBL/GenBank/DDBJ databases">
        <title>Monoglobus pectinilyticus 14 draft genome.</title>
        <authorList>
            <person name="Kim C."/>
            <person name="Rosendale D.I."/>
            <person name="Kelly W.J."/>
            <person name="Tannock G.W."/>
            <person name="Patchett M.L."/>
            <person name="Jordens J.Z."/>
        </authorList>
    </citation>
    <scope>NUCLEOTIDE SEQUENCE [LARGE SCALE GENOMIC DNA]</scope>
    <source>
        <strain evidence="9 10">14</strain>
    </source>
</reference>
<feature type="transmembrane region" description="Helical" evidence="8">
    <location>
        <begin position="79"/>
        <end position="100"/>
    </location>
</feature>
<feature type="transmembrane region" description="Helical" evidence="8">
    <location>
        <begin position="147"/>
        <end position="163"/>
    </location>
</feature>
<proteinExistence type="predicted"/>
<dbReference type="KEGG" id="mpec:B9O19_01686"/>
<dbReference type="GO" id="GO:0008233">
    <property type="term" value="F:peptidase activity"/>
    <property type="evidence" value="ECO:0007669"/>
    <property type="project" value="UniProtKB-KW"/>
</dbReference>
<evidence type="ECO:0000256" key="4">
    <source>
        <dbReference type="ARBA" id="ARBA00022692"/>
    </source>
</evidence>
<dbReference type="RefSeq" id="WP_158648960.1">
    <property type="nucleotide sequence ID" value="NZ_CP020991.1"/>
</dbReference>
<accession>A0A2K9P3L4</accession>
<sequence length="202" mass="23115">MIESISKRLTNFFVRNGLIKEYDSEIYSYGFEMFVSEIISWLIIIPIAIISGEFLESMAFVFSFIIFRTFGGGYHANTHYGCIISFTFIYLIGLFVGKTISTGISFYLIGACLTAAGILLWIFAPIDHKNKPFDENDFKRLRKKTRLLYLIYLAVVILLLSIFPSVKFVVKLCAFGSMGLFMVSMSVMIQFFVRKKEKVNSI</sequence>
<feature type="transmembrane region" description="Helical" evidence="8">
    <location>
        <begin position="38"/>
        <end position="67"/>
    </location>
</feature>
<organism evidence="9 10">
    <name type="scientific">Monoglobus pectinilyticus</name>
    <dbReference type="NCBI Taxonomy" id="1981510"/>
    <lineage>
        <taxon>Bacteria</taxon>
        <taxon>Bacillati</taxon>
        <taxon>Bacillota</taxon>
        <taxon>Clostridia</taxon>
        <taxon>Monoglobales</taxon>
        <taxon>Monoglobaceae</taxon>
        <taxon>Monoglobus</taxon>
    </lineage>
</organism>
<keyword evidence="4 8" id="KW-0812">Transmembrane</keyword>
<dbReference type="InterPro" id="IPR006741">
    <property type="entry name" value="AgrB"/>
</dbReference>
<evidence type="ECO:0000313" key="9">
    <source>
        <dbReference type="EMBL" id="AUO19842.1"/>
    </source>
</evidence>
<keyword evidence="5" id="KW-0378">Hydrolase</keyword>
<evidence type="ECO:0000256" key="3">
    <source>
        <dbReference type="ARBA" id="ARBA00022670"/>
    </source>
</evidence>
<protein>
    <submittedName>
        <fullName evidence="9">Accessory gene regulator B</fullName>
    </submittedName>
</protein>